<protein>
    <submittedName>
        <fullName evidence="1">Uncharacterized protein</fullName>
    </submittedName>
</protein>
<proteinExistence type="predicted"/>
<name>A0ABS8RRX7_DATST</name>
<dbReference type="EMBL" id="JACEIK010000102">
    <property type="protein sequence ID" value="MCD7449562.1"/>
    <property type="molecule type" value="Genomic_DNA"/>
</dbReference>
<evidence type="ECO:0000313" key="1">
    <source>
        <dbReference type="EMBL" id="MCD7449562.1"/>
    </source>
</evidence>
<accession>A0ABS8RRX7</accession>
<gene>
    <name evidence="1" type="ORF">HAX54_000625</name>
</gene>
<dbReference type="Proteomes" id="UP000823775">
    <property type="component" value="Unassembled WGS sequence"/>
</dbReference>
<keyword evidence="2" id="KW-1185">Reference proteome</keyword>
<sequence length="99" mass="11033">MALLHISGPIVLAIFRNVAYAGLERVISTAIPFPASKRRPSSTILMVSAQLPKLFEPNQQTRVPSQSLTLKLLEKISQKLPRNQTAAFQHNPFKDSHET</sequence>
<evidence type="ECO:0000313" key="2">
    <source>
        <dbReference type="Proteomes" id="UP000823775"/>
    </source>
</evidence>
<reference evidence="1 2" key="1">
    <citation type="journal article" date="2021" name="BMC Genomics">
        <title>Datura genome reveals duplications of psychoactive alkaloid biosynthetic genes and high mutation rate following tissue culture.</title>
        <authorList>
            <person name="Rajewski A."/>
            <person name="Carter-House D."/>
            <person name="Stajich J."/>
            <person name="Litt A."/>
        </authorList>
    </citation>
    <scope>NUCLEOTIDE SEQUENCE [LARGE SCALE GENOMIC DNA]</scope>
    <source>
        <strain evidence="1">AR-01</strain>
    </source>
</reference>
<organism evidence="1 2">
    <name type="scientific">Datura stramonium</name>
    <name type="common">Jimsonweed</name>
    <name type="synonym">Common thornapple</name>
    <dbReference type="NCBI Taxonomy" id="4076"/>
    <lineage>
        <taxon>Eukaryota</taxon>
        <taxon>Viridiplantae</taxon>
        <taxon>Streptophyta</taxon>
        <taxon>Embryophyta</taxon>
        <taxon>Tracheophyta</taxon>
        <taxon>Spermatophyta</taxon>
        <taxon>Magnoliopsida</taxon>
        <taxon>eudicotyledons</taxon>
        <taxon>Gunneridae</taxon>
        <taxon>Pentapetalae</taxon>
        <taxon>asterids</taxon>
        <taxon>lamiids</taxon>
        <taxon>Solanales</taxon>
        <taxon>Solanaceae</taxon>
        <taxon>Solanoideae</taxon>
        <taxon>Datureae</taxon>
        <taxon>Datura</taxon>
    </lineage>
</organism>
<comment type="caution">
    <text evidence="1">The sequence shown here is derived from an EMBL/GenBank/DDBJ whole genome shotgun (WGS) entry which is preliminary data.</text>
</comment>